<comment type="subcellular location">
    <subcellularLocation>
        <location evidence="1">Cell envelope</location>
    </subcellularLocation>
</comment>
<dbReference type="RefSeq" id="WP_184920889.1">
    <property type="nucleotide sequence ID" value="NZ_JACHMO010000001.1"/>
</dbReference>
<sequence length="451" mass="48510">MDIPSTRPGSRRARALVAVVMAASLITACANADPNRDGVQRAAGPFSPAPQDSSSEITVWVDATRTAAVDAYRKAHPEVKIKAVTYSGGANGSTELRTKVELFDRTGEGWPDVVWPNVQDLAWATTGATPFAAPLDTLVDKSVLDGYVKGALDQCTVGGKVYCLRNDLAHNVLWYNKKLMDQFGYQVPTSWEQWQQLGLRVGKEHPGYLVGEVGSPTTPHVYFWGSQCPAGVLTGDRTVTVDLQDPKCTRMAQLLDPLLSAGVLGTRNKWDTGFIKEQADKILMMPGPAWYGQALFNAGYHTPPGEIAAAAPLKFAADAETWTGAVGGGMWFVSSHSRNLKAAVDFVTWVTTDPGYTATAATYPAYGPAATDWLAAQQASGYYANDIGPVLEQAASRIWTKWAVSTLYSQEAIYASTMVPALSTGKSVSSQMDVWQQAIVDKATALGYEVN</sequence>
<dbReference type="SUPFAM" id="SSF53850">
    <property type="entry name" value="Periplasmic binding protein-like II"/>
    <property type="match status" value="1"/>
</dbReference>
<accession>A0A7W9HJU0</accession>
<dbReference type="PANTHER" id="PTHR43649:SF31">
    <property type="entry name" value="SN-GLYCEROL-3-PHOSPHATE-BINDING PERIPLASMIC PROTEIN UGPB"/>
    <property type="match status" value="1"/>
</dbReference>
<dbReference type="EMBL" id="JACHMO010000001">
    <property type="protein sequence ID" value="MBB5803520.1"/>
    <property type="molecule type" value="Genomic_DNA"/>
</dbReference>
<dbReference type="AlphaFoldDB" id="A0A7W9HJU0"/>
<protein>
    <submittedName>
        <fullName evidence="6">Multiple sugar transport system substrate-binding protein</fullName>
    </submittedName>
</protein>
<feature type="signal peptide" evidence="5">
    <location>
        <begin position="1"/>
        <end position="32"/>
    </location>
</feature>
<organism evidence="6 7">
    <name type="scientific">Saccharothrix ecbatanensis</name>
    <dbReference type="NCBI Taxonomy" id="1105145"/>
    <lineage>
        <taxon>Bacteria</taxon>
        <taxon>Bacillati</taxon>
        <taxon>Actinomycetota</taxon>
        <taxon>Actinomycetes</taxon>
        <taxon>Pseudonocardiales</taxon>
        <taxon>Pseudonocardiaceae</taxon>
        <taxon>Saccharothrix</taxon>
    </lineage>
</organism>
<keyword evidence="7" id="KW-1185">Reference proteome</keyword>
<dbReference type="Proteomes" id="UP000552097">
    <property type="component" value="Unassembled WGS sequence"/>
</dbReference>
<dbReference type="InterPro" id="IPR050490">
    <property type="entry name" value="Bact_solute-bd_prot1"/>
</dbReference>
<keyword evidence="6" id="KW-0762">Sugar transport</keyword>
<dbReference type="PANTHER" id="PTHR43649">
    <property type="entry name" value="ARABINOSE-BINDING PROTEIN-RELATED"/>
    <property type="match status" value="1"/>
</dbReference>
<dbReference type="InterPro" id="IPR006059">
    <property type="entry name" value="SBP"/>
</dbReference>
<evidence type="ECO:0000313" key="6">
    <source>
        <dbReference type="EMBL" id="MBB5803520.1"/>
    </source>
</evidence>
<keyword evidence="3" id="KW-0813">Transport</keyword>
<comment type="caution">
    <text evidence="6">The sequence shown here is derived from an EMBL/GenBank/DDBJ whole genome shotgun (WGS) entry which is preliminary data.</text>
</comment>
<feature type="chain" id="PRO_5030909407" evidence="5">
    <location>
        <begin position="33"/>
        <end position="451"/>
    </location>
</feature>
<proteinExistence type="inferred from homology"/>
<name>A0A7W9HJU0_9PSEU</name>
<dbReference type="Pfam" id="PF01547">
    <property type="entry name" value="SBP_bac_1"/>
    <property type="match status" value="1"/>
</dbReference>
<dbReference type="Gene3D" id="3.40.190.10">
    <property type="entry name" value="Periplasmic binding protein-like II"/>
    <property type="match status" value="1"/>
</dbReference>
<evidence type="ECO:0000256" key="4">
    <source>
        <dbReference type="ARBA" id="ARBA00022729"/>
    </source>
</evidence>
<gene>
    <name evidence="6" type="ORF">F4560_003288</name>
</gene>
<evidence type="ECO:0000313" key="7">
    <source>
        <dbReference type="Proteomes" id="UP000552097"/>
    </source>
</evidence>
<dbReference type="PROSITE" id="PS51257">
    <property type="entry name" value="PROKAR_LIPOPROTEIN"/>
    <property type="match status" value="1"/>
</dbReference>
<evidence type="ECO:0000256" key="3">
    <source>
        <dbReference type="ARBA" id="ARBA00022448"/>
    </source>
</evidence>
<evidence type="ECO:0000256" key="1">
    <source>
        <dbReference type="ARBA" id="ARBA00004196"/>
    </source>
</evidence>
<evidence type="ECO:0000256" key="5">
    <source>
        <dbReference type="SAM" id="SignalP"/>
    </source>
</evidence>
<keyword evidence="4 5" id="KW-0732">Signal</keyword>
<dbReference type="GO" id="GO:0030313">
    <property type="term" value="C:cell envelope"/>
    <property type="evidence" value="ECO:0007669"/>
    <property type="project" value="UniProtKB-SubCell"/>
</dbReference>
<evidence type="ECO:0000256" key="2">
    <source>
        <dbReference type="ARBA" id="ARBA00008520"/>
    </source>
</evidence>
<comment type="similarity">
    <text evidence="2">Belongs to the bacterial solute-binding protein 1 family.</text>
</comment>
<reference evidence="6 7" key="1">
    <citation type="submission" date="2020-08" db="EMBL/GenBank/DDBJ databases">
        <title>Sequencing the genomes of 1000 actinobacteria strains.</title>
        <authorList>
            <person name="Klenk H.-P."/>
        </authorList>
    </citation>
    <scope>NUCLEOTIDE SEQUENCE [LARGE SCALE GENOMIC DNA]</scope>
    <source>
        <strain evidence="6 7">DSM 45486</strain>
    </source>
</reference>